<name>A0ABS4H5Y1_9BACL</name>
<gene>
    <name evidence="1" type="ORF">J2Z20_002846</name>
</gene>
<proteinExistence type="predicted"/>
<evidence type="ECO:0000313" key="2">
    <source>
        <dbReference type="Proteomes" id="UP001519273"/>
    </source>
</evidence>
<dbReference type="RefSeq" id="WP_209851465.1">
    <property type="nucleotide sequence ID" value="NZ_CBCRVE010000009.1"/>
</dbReference>
<dbReference type="Proteomes" id="UP001519273">
    <property type="component" value="Unassembled WGS sequence"/>
</dbReference>
<keyword evidence="2" id="KW-1185">Reference proteome</keyword>
<dbReference type="EMBL" id="JAGGKP010000008">
    <property type="protein sequence ID" value="MBP1937929.1"/>
    <property type="molecule type" value="Genomic_DNA"/>
</dbReference>
<organism evidence="1 2">
    <name type="scientific">Paenibacillus sediminis</name>
    <dbReference type="NCBI Taxonomy" id="664909"/>
    <lineage>
        <taxon>Bacteria</taxon>
        <taxon>Bacillati</taxon>
        <taxon>Bacillota</taxon>
        <taxon>Bacilli</taxon>
        <taxon>Bacillales</taxon>
        <taxon>Paenibacillaceae</taxon>
        <taxon>Paenibacillus</taxon>
    </lineage>
</organism>
<sequence length="58" mass="6814">MQRVMSILGRMNNRRTILSLLALGVGATALGWTRRRMSGNARRQMLQQPFRRMIRAWK</sequence>
<evidence type="ECO:0000313" key="1">
    <source>
        <dbReference type="EMBL" id="MBP1937929.1"/>
    </source>
</evidence>
<accession>A0ABS4H5Y1</accession>
<comment type="caution">
    <text evidence="1">The sequence shown here is derived from an EMBL/GenBank/DDBJ whole genome shotgun (WGS) entry which is preliminary data.</text>
</comment>
<reference evidence="1 2" key="1">
    <citation type="submission" date="2021-03" db="EMBL/GenBank/DDBJ databases">
        <title>Genomic Encyclopedia of Type Strains, Phase IV (KMG-IV): sequencing the most valuable type-strain genomes for metagenomic binning, comparative biology and taxonomic classification.</title>
        <authorList>
            <person name="Goeker M."/>
        </authorList>
    </citation>
    <scope>NUCLEOTIDE SEQUENCE [LARGE SCALE GENOMIC DNA]</scope>
    <source>
        <strain evidence="1 2">DSM 23491</strain>
    </source>
</reference>
<evidence type="ECO:0008006" key="3">
    <source>
        <dbReference type="Google" id="ProtNLM"/>
    </source>
</evidence>
<protein>
    <recommendedName>
        <fullName evidence="3">DUF3918 domain-containing protein</fullName>
    </recommendedName>
</protein>